<evidence type="ECO:0000313" key="1">
    <source>
        <dbReference type="EMBL" id="ODP28915.1"/>
    </source>
</evidence>
<organism evidence="1 2">
    <name type="scientific">Paenibacillus nuruki</name>
    <dbReference type="NCBI Taxonomy" id="1886670"/>
    <lineage>
        <taxon>Bacteria</taxon>
        <taxon>Bacillati</taxon>
        <taxon>Bacillota</taxon>
        <taxon>Bacilli</taxon>
        <taxon>Bacillales</taxon>
        <taxon>Paenibacillaceae</taxon>
        <taxon>Paenibacillus</taxon>
    </lineage>
</organism>
<dbReference type="AlphaFoldDB" id="A0A1E3L6Y0"/>
<evidence type="ECO:0000313" key="2">
    <source>
        <dbReference type="Proteomes" id="UP000094578"/>
    </source>
</evidence>
<dbReference type="STRING" id="1886670.PTI45_01694"/>
<gene>
    <name evidence="1" type="ORF">PTI45_01694</name>
</gene>
<reference evidence="1 2" key="1">
    <citation type="submission" date="2016-08" db="EMBL/GenBank/DDBJ databases">
        <title>Genome sequencing of Paenibacillus sp. TI45-13ar, isolated from Korean traditional nuruk.</title>
        <authorList>
            <person name="Kim S.-J."/>
        </authorList>
    </citation>
    <scope>NUCLEOTIDE SEQUENCE [LARGE SCALE GENOMIC DNA]</scope>
    <source>
        <strain evidence="1 2">TI45-13ar</strain>
    </source>
</reference>
<comment type="caution">
    <text evidence="1">The sequence shown here is derived from an EMBL/GenBank/DDBJ whole genome shotgun (WGS) entry which is preliminary data.</text>
</comment>
<proteinExistence type="predicted"/>
<protein>
    <submittedName>
        <fullName evidence="1">Uncharacterized protein</fullName>
    </submittedName>
</protein>
<sequence length="245" mass="29182">MNNTYTVVQRAKLLFFEKGYDAVTEQDIMQICGLNEKEFTNQFKDKDHLFCLILDTMCQDIDHLIFTNYTDPYLIPEQKIINYMQSYMQYVDMVYTHLHQSHVGKENVLDHPTIHHAYQRLEYSLSSVLLEMMNTVLYELDDINLLQWNKDHLNQQIQQSNHVLLFQALDIQQSLYNSKISVHTDQLTLEMKRVKWREIMQTEQAIMNSQDRCILVKTLLHCIEQHPIVMLDSFAGTEQRSYEMH</sequence>
<dbReference type="RefSeq" id="WP_069327130.1">
    <property type="nucleotide sequence ID" value="NZ_MDER01000033.1"/>
</dbReference>
<keyword evidence="2" id="KW-1185">Reference proteome</keyword>
<name>A0A1E3L6Y0_9BACL</name>
<dbReference type="InterPro" id="IPR009057">
    <property type="entry name" value="Homeodomain-like_sf"/>
</dbReference>
<dbReference type="Proteomes" id="UP000094578">
    <property type="component" value="Unassembled WGS sequence"/>
</dbReference>
<dbReference type="Gene3D" id="1.10.357.10">
    <property type="entry name" value="Tetracycline Repressor, domain 2"/>
    <property type="match status" value="1"/>
</dbReference>
<dbReference type="SUPFAM" id="SSF46689">
    <property type="entry name" value="Homeodomain-like"/>
    <property type="match status" value="1"/>
</dbReference>
<accession>A0A1E3L6Y0</accession>
<dbReference type="EMBL" id="MDER01000033">
    <property type="protein sequence ID" value="ODP28915.1"/>
    <property type="molecule type" value="Genomic_DNA"/>
</dbReference>